<dbReference type="GO" id="GO:0045490">
    <property type="term" value="P:pectin catabolic process"/>
    <property type="evidence" value="ECO:0007669"/>
    <property type="project" value="UniProtKB-UniRule"/>
</dbReference>
<keyword evidence="13" id="KW-0472">Membrane</keyword>
<comment type="catalytic activity">
    <reaction evidence="9 12">
        <text>[(1-&gt;4)-alpha-D-galacturonosyl methyl ester](n) + n H2O = [(1-&gt;4)-alpha-D-galacturonosyl](n) + n methanol + n H(+)</text>
        <dbReference type="Rhea" id="RHEA:22380"/>
        <dbReference type="Rhea" id="RHEA-COMP:14570"/>
        <dbReference type="Rhea" id="RHEA-COMP:14573"/>
        <dbReference type="ChEBI" id="CHEBI:15377"/>
        <dbReference type="ChEBI" id="CHEBI:15378"/>
        <dbReference type="ChEBI" id="CHEBI:17790"/>
        <dbReference type="ChEBI" id="CHEBI:140522"/>
        <dbReference type="ChEBI" id="CHEBI:140523"/>
        <dbReference type="EC" id="3.1.1.11"/>
    </reaction>
</comment>
<evidence type="ECO:0000259" key="14">
    <source>
        <dbReference type="SMART" id="SM00856"/>
    </source>
</evidence>
<evidence type="ECO:0000256" key="6">
    <source>
        <dbReference type="ARBA" id="ARBA00023085"/>
    </source>
</evidence>
<gene>
    <name evidence="15" type="ORF">ZOSMA_9G00300</name>
</gene>
<protein>
    <recommendedName>
        <fullName evidence="4 12">Pectinesterase</fullName>
        <ecNumber evidence="4 12">3.1.1.11</ecNumber>
    </recommendedName>
</protein>
<dbReference type="EMBL" id="LFYR01002228">
    <property type="protein sequence ID" value="KMZ55929.1"/>
    <property type="molecule type" value="Genomic_DNA"/>
</dbReference>
<feature type="domain" description="Pectinesterase inhibitor" evidence="14">
    <location>
        <begin position="51"/>
        <end position="203"/>
    </location>
</feature>
<evidence type="ECO:0000313" key="16">
    <source>
        <dbReference type="Proteomes" id="UP000036987"/>
    </source>
</evidence>
<evidence type="ECO:0000256" key="13">
    <source>
        <dbReference type="SAM" id="Phobius"/>
    </source>
</evidence>
<evidence type="ECO:0000256" key="2">
    <source>
        <dbReference type="ARBA" id="ARBA00006027"/>
    </source>
</evidence>
<dbReference type="Pfam" id="PF04043">
    <property type="entry name" value="PMEI"/>
    <property type="match status" value="1"/>
</dbReference>
<dbReference type="OMA" id="RAIFMEN"/>
<evidence type="ECO:0000313" key="15">
    <source>
        <dbReference type="EMBL" id="KMZ55929.1"/>
    </source>
</evidence>
<dbReference type="PANTHER" id="PTHR31707">
    <property type="entry name" value="PECTINESTERASE"/>
    <property type="match status" value="1"/>
</dbReference>
<dbReference type="Proteomes" id="UP000036987">
    <property type="component" value="Unassembled WGS sequence"/>
</dbReference>
<dbReference type="Pfam" id="PF01095">
    <property type="entry name" value="Pectinesterase"/>
    <property type="match status" value="1"/>
</dbReference>
<dbReference type="STRING" id="29655.A0A0K9NGN7"/>
<dbReference type="SUPFAM" id="SSF51126">
    <property type="entry name" value="Pectin lyase-like"/>
    <property type="match status" value="1"/>
</dbReference>
<accession>A0A0K9NGN7</accession>
<dbReference type="InterPro" id="IPR018040">
    <property type="entry name" value="Pectinesterase_Tyr_AS"/>
</dbReference>
<organism evidence="15 16">
    <name type="scientific">Zostera marina</name>
    <name type="common">Eelgrass</name>
    <dbReference type="NCBI Taxonomy" id="29655"/>
    <lineage>
        <taxon>Eukaryota</taxon>
        <taxon>Viridiplantae</taxon>
        <taxon>Streptophyta</taxon>
        <taxon>Embryophyta</taxon>
        <taxon>Tracheophyta</taxon>
        <taxon>Spermatophyta</taxon>
        <taxon>Magnoliopsida</taxon>
        <taxon>Liliopsida</taxon>
        <taxon>Zosteraceae</taxon>
        <taxon>Zostera</taxon>
    </lineage>
</organism>
<evidence type="ECO:0000256" key="4">
    <source>
        <dbReference type="ARBA" id="ARBA00013229"/>
    </source>
</evidence>
<dbReference type="OrthoDB" id="2019149at2759"/>
<evidence type="ECO:0000256" key="7">
    <source>
        <dbReference type="ARBA" id="ARBA00023157"/>
    </source>
</evidence>
<dbReference type="InterPro" id="IPR035513">
    <property type="entry name" value="Invertase/methylesterase_inhib"/>
</dbReference>
<keyword evidence="12" id="KW-0964">Secreted</keyword>
<sequence length="598" mass="65690">MATGQKILLGGVSALLLVAVIIGVVAGVMRSTNHIGDDFEMPSTNKNNINTVSKSIDSLCHITDYKDTCVDTLSTVNDDNGSPDPKSIVTAAIKATSVEFEIAFKKSKTMGDGTHDNMNKEALTDCHELLEYAIGELQDALASSERGDAEHIRRRSDDLKNWLSAVMAYQVICLDGLTHPELKTNMTKGLDKATELTKNALAITTEITNLLDSMKDALHLKDGLIGMGGAGAAAAGGGLLTAGFLKGGRKLLNSGVNDGGRYPQWFSAAERKLLRSTHSNKVKPNIVVAKDGSGNFSSIQKAIDSVPLKSTERFVIHVKRGVYKENVIIGKKTLNVFMYGDGSKKTIITGNKNFIDGTPTFRTATLAAMGNGFICKSIGFQNTAGAEKHQAVALRVQSDLSAFFNCRMDAYQDTLYAQTHRQFYRNCVISGTIDFIFGMSSSVFQNCLIIIRKPMDNQRNIITASGRSYKYEDTGIIIHNCRIVPDRSLQHFRKEVKSYLGRPWKEYSRTIYMESQIGDLIQPEGWLEWDGDYALKTLDYAEYANTGPGANTSERVQWKGYHIIKSKAEALKFTVGNFLEGDSWISYTGIPFIKGLKN</sequence>
<dbReference type="Gene3D" id="2.160.20.10">
    <property type="entry name" value="Single-stranded right-handed beta-helix, Pectin lyase-like"/>
    <property type="match status" value="1"/>
</dbReference>
<dbReference type="UniPathway" id="UPA00545">
    <property type="reaction ID" value="UER00823"/>
</dbReference>
<evidence type="ECO:0000256" key="10">
    <source>
        <dbReference type="ARBA" id="ARBA00057335"/>
    </source>
</evidence>
<keyword evidence="12" id="KW-0961">Cell wall biogenesis/degradation</keyword>
<evidence type="ECO:0000256" key="9">
    <source>
        <dbReference type="ARBA" id="ARBA00047928"/>
    </source>
</evidence>
<comment type="subcellular location">
    <subcellularLocation>
        <location evidence="12">Secreted</location>
        <location evidence="12">Cell wall</location>
    </subcellularLocation>
</comment>
<dbReference type="NCBIfam" id="TIGR01614">
    <property type="entry name" value="PME_inhib"/>
    <property type="match status" value="1"/>
</dbReference>
<dbReference type="GO" id="GO:0046910">
    <property type="term" value="F:pectinesterase inhibitor activity"/>
    <property type="evidence" value="ECO:0000318"/>
    <property type="project" value="GO_Central"/>
</dbReference>
<proteinExistence type="inferred from homology"/>
<keyword evidence="16" id="KW-1185">Reference proteome</keyword>
<keyword evidence="13" id="KW-1133">Transmembrane helix</keyword>
<dbReference type="FunFam" id="1.20.140.40:FF:000001">
    <property type="entry name" value="Pectinesterase"/>
    <property type="match status" value="1"/>
</dbReference>
<dbReference type="SMART" id="SM00856">
    <property type="entry name" value="PMEI"/>
    <property type="match status" value="1"/>
</dbReference>
<dbReference type="CDD" id="cd15798">
    <property type="entry name" value="PMEI-like_3"/>
    <property type="match status" value="1"/>
</dbReference>
<dbReference type="InterPro" id="IPR011050">
    <property type="entry name" value="Pectin_lyase_fold/virulence"/>
</dbReference>
<reference evidence="16" key="1">
    <citation type="journal article" date="2016" name="Nature">
        <title>The genome of the seagrass Zostera marina reveals angiosperm adaptation to the sea.</title>
        <authorList>
            <person name="Olsen J.L."/>
            <person name="Rouze P."/>
            <person name="Verhelst B."/>
            <person name="Lin Y.-C."/>
            <person name="Bayer T."/>
            <person name="Collen J."/>
            <person name="Dattolo E."/>
            <person name="De Paoli E."/>
            <person name="Dittami S."/>
            <person name="Maumus F."/>
            <person name="Michel G."/>
            <person name="Kersting A."/>
            <person name="Lauritano C."/>
            <person name="Lohaus R."/>
            <person name="Toepel M."/>
            <person name="Tonon T."/>
            <person name="Vanneste K."/>
            <person name="Amirebrahimi M."/>
            <person name="Brakel J."/>
            <person name="Bostroem C."/>
            <person name="Chovatia M."/>
            <person name="Grimwood J."/>
            <person name="Jenkins J.W."/>
            <person name="Jueterbock A."/>
            <person name="Mraz A."/>
            <person name="Stam W.T."/>
            <person name="Tice H."/>
            <person name="Bornberg-Bauer E."/>
            <person name="Green P.J."/>
            <person name="Pearson G.A."/>
            <person name="Procaccini G."/>
            <person name="Duarte C.M."/>
            <person name="Schmutz J."/>
            <person name="Reusch T.B.H."/>
            <person name="Van de Peer Y."/>
        </authorList>
    </citation>
    <scope>NUCLEOTIDE SEQUENCE [LARGE SCALE GENOMIC DNA]</scope>
    <source>
        <strain evidence="16">cv. Finnish</strain>
    </source>
</reference>
<dbReference type="SUPFAM" id="SSF101148">
    <property type="entry name" value="Plant invertase/pectin methylesterase inhibitor"/>
    <property type="match status" value="1"/>
</dbReference>
<dbReference type="InterPro" id="IPR012334">
    <property type="entry name" value="Pectin_lyas_fold"/>
</dbReference>
<comment type="pathway">
    <text evidence="1 12">Glycan metabolism; pectin degradation; 2-dehydro-3-deoxy-D-gluconate from pectin: step 1/5.</text>
</comment>
<keyword evidence="6 12" id="KW-0063">Aspartyl esterase</keyword>
<comment type="function">
    <text evidence="10 12">Acts in the modification of cell walls via demethylesterification of cell wall pectin.</text>
</comment>
<comment type="similarity">
    <text evidence="2">In the N-terminal section; belongs to the PMEI family.</text>
</comment>
<dbReference type="PROSITE" id="PS00503">
    <property type="entry name" value="PECTINESTERASE_2"/>
    <property type="match status" value="1"/>
</dbReference>
<dbReference type="AlphaFoldDB" id="A0A0K9NGN7"/>
<name>A0A0K9NGN7_ZOSMR</name>
<evidence type="ECO:0000256" key="11">
    <source>
        <dbReference type="PROSITE-ProRule" id="PRU10040"/>
    </source>
</evidence>
<dbReference type="PROSITE" id="PS00800">
    <property type="entry name" value="PECTINESTERASE_1"/>
    <property type="match status" value="1"/>
</dbReference>
<keyword evidence="5 12" id="KW-0378">Hydrolase</keyword>
<comment type="caution">
    <text evidence="15">The sequence shown here is derived from an EMBL/GenBank/DDBJ whole genome shotgun (WGS) entry which is preliminary data.</text>
</comment>
<dbReference type="FunFam" id="2.160.20.10:FF:000001">
    <property type="entry name" value="Pectinesterase"/>
    <property type="match status" value="1"/>
</dbReference>
<keyword evidence="13" id="KW-0812">Transmembrane</keyword>
<keyword evidence="7" id="KW-1015">Disulfide bond</keyword>
<dbReference type="EC" id="3.1.1.11" evidence="4 12"/>
<dbReference type="InterPro" id="IPR006501">
    <property type="entry name" value="Pectinesterase_inhib_dom"/>
</dbReference>
<feature type="transmembrane region" description="Helical" evidence="13">
    <location>
        <begin position="7"/>
        <end position="29"/>
    </location>
</feature>
<keyword evidence="12" id="KW-0134">Cell wall</keyword>
<dbReference type="Gene3D" id="1.20.140.40">
    <property type="entry name" value="Invertase/pectin methylesterase inhibitor family protein"/>
    <property type="match status" value="1"/>
</dbReference>
<evidence type="ECO:0000256" key="5">
    <source>
        <dbReference type="ARBA" id="ARBA00022801"/>
    </source>
</evidence>
<feature type="active site" evidence="11">
    <location>
        <position position="434"/>
    </location>
</feature>
<dbReference type="GO" id="GO:0042545">
    <property type="term" value="P:cell wall modification"/>
    <property type="evidence" value="ECO:0007669"/>
    <property type="project" value="UniProtKB-UniRule"/>
</dbReference>
<evidence type="ECO:0000256" key="8">
    <source>
        <dbReference type="ARBA" id="ARBA00023180"/>
    </source>
</evidence>
<comment type="similarity">
    <text evidence="3">In the C-terminal section; belongs to the pectinesterase family.</text>
</comment>
<dbReference type="InterPro" id="IPR000070">
    <property type="entry name" value="Pectinesterase_cat"/>
</dbReference>
<keyword evidence="8" id="KW-0325">Glycoprotein</keyword>
<dbReference type="GO" id="GO:0030599">
    <property type="term" value="F:pectinesterase activity"/>
    <property type="evidence" value="ECO:0000318"/>
    <property type="project" value="GO_Central"/>
</dbReference>
<evidence type="ECO:0000256" key="12">
    <source>
        <dbReference type="RuleBase" id="RU000589"/>
    </source>
</evidence>
<evidence type="ECO:0000256" key="3">
    <source>
        <dbReference type="ARBA" id="ARBA00007786"/>
    </source>
</evidence>
<dbReference type="InterPro" id="IPR033131">
    <property type="entry name" value="Pectinesterase_Asp_AS"/>
</dbReference>
<evidence type="ECO:0000256" key="1">
    <source>
        <dbReference type="ARBA" id="ARBA00005184"/>
    </source>
</evidence>